<evidence type="ECO:0000256" key="3">
    <source>
        <dbReference type="ARBA" id="ARBA00022722"/>
    </source>
</evidence>
<dbReference type="GO" id="GO:0003964">
    <property type="term" value="F:RNA-directed DNA polymerase activity"/>
    <property type="evidence" value="ECO:0007669"/>
    <property type="project" value="UniProtKB-KW"/>
</dbReference>
<dbReference type="InterPro" id="IPR036397">
    <property type="entry name" value="RNaseH_sf"/>
</dbReference>
<dbReference type="PROSITE" id="PS50994">
    <property type="entry name" value="INTEGRASE"/>
    <property type="match status" value="1"/>
</dbReference>
<keyword evidence="5" id="KW-0378">Hydrolase</keyword>
<evidence type="ECO:0000313" key="8">
    <source>
        <dbReference type="EMBL" id="KAE9354456.1"/>
    </source>
</evidence>
<keyword evidence="3" id="KW-0540">Nuclease</keyword>
<evidence type="ECO:0000256" key="4">
    <source>
        <dbReference type="ARBA" id="ARBA00022759"/>
    </source>
</evidence>
<evidence type="ECO:0000256" key="1">
    <source>
        <dbReference type="ARBA" id="ARBA00022679"/>
    </source>
</evidence>
<evidence type="ECO:0000259" key="7">
    <source>
        <dbReference type="PROSITE" id="PS50994"/>
    </source>
</evidence>
<dbReference type="SUPFAM" id="SSF53098">
    <property type="entry name" value="Ribonuclease H-like"/>
    <property type="match status" value="1"/>
</dbReference>
<keyword evidence="9" id="KW-1185">Reference proteome</keyword>
<dbReference type="PANTHER" id="PTHR37984:SF5">
    <property type="entry name" value="PROTEIN NYNRIN-LIKE"/>
    <property type="match status" value="1"/>
</dbReference>
<keyword evidence="6" id="KW-0695">RNA-directed DNA polymerase</keyword>
<evidence type="ECO:0000256" key="2">
    <source>
        <dbReference type="ARBA" id="ARBA00022695"/>
    </source>
</evidence>
<dbReference type="InterPro" id="IPR050951">
    <property type="entry name" value="Retrovirus_Pol_polyprotein"/>
</dbReference>
<gene>
    <name evidence="8" type="ORF">PR003_g3349</name>
</gene>
<dbReference type="GO" id="GO:0003676">
    <property type="term" value="F:nucleic acid binding"/>
    <property type="evidence" value="ECO:0007669"/>
    <property type="project" value="InterPro"/>
</dbReference>
<organism evidence="8 9">
    <name type="scientific">Phytophthora rubi</name>
    <dbReference type="NCBI Taxonomy" id="129364"/>
    <lineage>
        <taxon>Eukaryota</taxon>
        <taxon>Sar</taxon>
        <taxon>Stramenopiles</taxon>
        <taxon>Oomycota</taxon>
        <taxon>Peronosporomycetes</taxon>
        <taxon>Peronosporales</taxon>
        <taxon>Peronosporaceae</taxon>
        <taxon>Phytophthora</taxon>
    </lineage>
</organism>
<name>A0A6A4G6P8_9STRA</name>
<dbReference type="InterPro" id="IPR012337">
    <property type="entry name" value="RNaseH-like_sf"/>
</dbReference>
<feature type="domain" description="Integrase catalytic" evidence="7">
    <location>
        <begin position="258"/>
        <end position="325"/>
    </location>
</feature>
<protein>
    <recommendedName>
        <fullName evidence="7">Integrase catalytic domain-containing protein</fullName>
    </recommendedName>
</protein>
<evidence type="ECO:0000313" key="9">
    <source>
        <dbReference type="Proteomes" id="UP000434957"/>
    </source>
</evidence>
<evidence type="ECO:0000256" key="6">
    <source>
        <dbReference type="ARBA" id="ARBA00022918"/>
    </source>
</evidence>
<accession>A0A6A4G6P8</accession>
<sequence length="325" mass="37311">MMILHAHQLLVYKSGIFLGAAPNWAIDKEAIPIMWACVYLEYLLLRSRDFRLFCDHKNLIHILDPSVELKRHIQGHLQRWALALAGLPYVIEHLDGDKNDRPNLLSRWGCSASEEGVTATRCKAITRSSARTSMESPVDEDHQLRPRFDGFVFPTLDEIQHAQTEYGRAKPAGAVLNDEQLLVVDGIRWLPETAKDLMRRVMIVAHCGSQGHRGLEPMMQTIQHVLFVRILQKLCRHFLSRRLLCKHTKGGTFVPPTLSYKRFGTPEILMSDTGSYFKNLVVNELCQRQSIEQQFAVAYSPWISGIVERTNHDILMLMEFQLDKR</sequence>
<reference evidence="8 9" key="1">
    <citation type="submission" date="2018-08" db="EMBL/GenBank/DDBJ databases">
        <title>Genomic investigation of the strawberry pathogen Phytophthora fragariae indicates pathogenicity is determined by transcriptional variation in three key races.</title>
        <authorList>
            <person name="Adams T.M."/>
            <person name="Armitage A.D."/>
            <person name="Sobczyk M.K."/>
            <person name="Bates H.J."/>
            <person name="Dunwell J.M."/>
            <person name="Nellist C.F."/>
            <person name="Harrison R.J."/>
        </authorList>
    </citation>
    <scope>NUCLEOTIDE SEQUENCE [LARGE SCALE GENOMIC DNA]</scope>
    <source>
        <strain evidence="8 9">SCRP333</strain>
    </source>
</reference>
<dbReference type="AlphaFoldDB" id="A0A6A4G6P8"/>
<keyword evidence="1" id="KW-0808">Transferase</keyword>
<dbReference type="Pfam" id="PF17917">
    <property type="entry name" value="RT_RNaseH"/>
    <property type="match status" value="1"/>
</dbReference>
<comment type="caution">
    <text evidence="8">The sequence shown here is derived from an EMBL/GenBank/DDBJ whole genome shotgun (WGS) entry which is preliminary data.</text>
</comment>
<dbReference type="Proteomes" id="UP000434957">
    <property type="component" value="Unassembled WGS sequence"/>
</dbReference>
<evidence type="ECO:0000256" key="5">
    <source>
        <dbReference type="ARBA" id="ARBA00022801"/>
    </source>
</evidence>
<dbReference type="PANTHER" id="PTHR37984">
    <property type="entry name" value="PROTEIN CBG26694"/>
    <property type="match status" value="1"/>
</dbReference>
<keyword evidence="2" id="KW-0548">Nucleotidyltransferase</keyword>
<dbReference type="GO" id="GO:0004519">
    <property type="term" value="F:endonuclease activity"/>
    <property type="evidence" value="ECO:0007669"/>
    <property type="project" value="UniProtKB-KW"/>
</dbReference>
<dbReference type="GO" id="GO:0015074">
    <property type="term" value="P:DNA integration"/>
    <property type="evidence" value="ECO:0007669"/>
    <property type="project" value="InterPro"/>
</dbReference>
<proteinExistence type="predicted"/>
<dbReference type="Gene3D" id="3.30.420.10">
    <property type="entry name" value="Ribonuclease H-like superfamily/Ribonuclease H"/>
    <property type="match status" value="1"/>
</dbReference>
<dbReference type="EMBL" id="QXFT01000116">
    <property type="protein sequence ID" value="KAE9354456.1"/>
    <property type="molecule type" value="Genomic_DNA"/>
</dbReference>
<dbReference type="GO" id="GO:0016787">
    <property type="term" value="F:hydrolase activity"/>
    <property type="evidence" value="ECO:0007669"/>
    <property type="project" value="UniProtKB-KW"/>
</dbReference>
<keyword evidence="4" id="KW-0255">Endonuclease</keyword>
<dbReference type="InterPro" id="IPR041373">
    <property type="entry name" value="RT_RNaseH"/>
</dbReference>
<dbReference type="InterPro" id="IPR001584">
    <property type="entry name" value="Integrase_cat-core"/>
</dbReference>